<evidence type="ECO:0000259" key="5">
    <source>
        <dbReference type="Pfam" id="PF01156"/>
    </source>
</evidence>
<evidence type="ECO:0000256" key="2">
    <source>
        <dbReference type="ARBA" id="ARBA00022801"/>
    </source>
</evidence>
<evidence type="ECO:0000256" key="3">
    <source>
        <dbReference type="ARBA" id="ARBA00023295"/>
    </source>
</evidence>
<protein>
    <recommendedName>
        <fullName evidence="5">Inosine/uridine-preferring nucleoside hydrolase domain-containing protein</fullName>
    </recommendedName>
</protein>
<organism evidence="6 7">
    <name type="scientific">Pleodorina starrii</name>
    <dbReference type="NCBI Taxonomy" id="330485"/>
    <lineage>
        <taxon>Eukaryota</taxon>
        <taxon>Viridiplantae</taxon>
        <taxon>Chlorophyta</taxon>
        <taxon>core chlorophytes</taxon>
        <taxon>Chlorophyceae</taxon>
        <taxon>CS clade</taxon>
        <taxon>Chlamydomonadales</taxon>
        <taxon>Volvocaceae</taxon>
        <taxon>Pleodorina</taxon>
    </lineage>
</organism>
<dbReference type="GO" id="GO:0006152">
    <property type="term" value="P:purine nucleoside catabolic process"/>
    <property type="evidence" value="ECO:0007669"/>
    <property type="project" value="TreeGrafter"/>
</dbReference>
<keyword evidence="7" id="KW-1185">Reference proteome</keyword>
<evidence type="ECO:0000313" key="7">
    <source>
        <dbReference type="Proteomes" id="UP001165080"/>
    </source>
</evidence>
<dbReference type="PANTHER" id="PTHR12304:SF59">
    <property type="entry name" value="INOSINE-URIDINE PREFERRING NUCLEOSIDE HYDROLASE FAMILY PROTEIN"/>
    <property type="match status" value="1"/>
</dbReference>
<dbReference type="GO" id="GO:0005829">
    <property type="term" value="C:cytosol"/>
    <property type="evidence" value="ECO:0007669"/>
    <property type="project" value="TreeGrafter"/>
</dbReference>
<feature type="region of interest" description="Disordered" evidence="4">
    <location>
        <begin position="126"/>
        <end position="165"/>
    </location>
</feature>
<feature type="domain" description="Inosine/uridine-preferring nucleoside hydrolase" evidence="5">
    <location>
        <begin position="8"/>
        <end position="402"/>
    </location>
</feature>
<comment type="similarity">
    <text evidence="1">Belongs to the IUNH family.</text>
</comment>
<evidence type="ECO:0000313" key="6">
    <source>
        <dbReference type="EMBL" id="GLC52705.1"/>
    </source>
</evidence>
<feature type="compositionally biased region" description="Low complexity" evidence="4">
    <location>
        <begin position="150"/>
        <end position="164"/>
    </location>
</feature>
<keyword evidence="2" id="KW-0378">Hydrolase</keyword>
<dbReference type="InterPro" id="IPR036452">
    <property type="entry name" value="Ribo_hydro-like"/>
</dbReference>
<dbReference type="CDD" id="cd02651">
    <property type="entry name" value="nuc_hydro_IU_UC_XIUA"/>
    <property type="match status" value="1"/>
</dbReference>
<feature type="region of interest" description="Disordered" evidence="4">
    <location>
        <begin position="85"/>
        <end position="108"/>
    </location>
</feature>
<comment type="caution">
    <text evidence="6">The sequence shown here is derived from an EMBL/GenBank/DDBJ whole genome shotgun (WGS) entry which is preliminary data.</text>
</comment>
<dbReference type="SUPFAM" id="SSF53590">
    <property type="entry name" value="Nucleoside hydrolase"/>
    <property type="match status" value="3"/>
</dbReference>
<dbReference type="PANTHER" id="PTHR12304">
    <property type="entry name" value="INOSINE-URIDINE PREFERRING NUCLEOSIDE HYDROLASE"/>
    <property type="match status" value="1"/>
</dbReference>
<proteinExistence type="inferred from homology"/>
<dbReference type="InterPro" id="IPR023186">
    <property type="entry name" value="IUNH"/>
</dbReference>
<dbReference type="AlphaFoldDB" id="A0A9W6BJ43"/>
<feature type="compositionally biased region" description="Low complexity" evidence="4">
    <location>
        <begin position="98"/>
        <end position="108"/>
    </location>
</feature>
<sequence length="492" mass="49609">MTRPSIPVWLDCDPGHDDATAILLAGHTPGLELLGVSTIGGNQTLAKVTKNALDVLDAVGLSHIDVVAGQPRPLMRPPLLCPEIHGDTGLDGPGGGRLLPRSPRSPLPGKAITVISRAIEAAYEQLQRERTGQQQQQQQRGGEGGGGEGSWRSSSSSSSSSPSGERVRLVCTGALTNAALLLTVYPELSEMVEVVIMGGCMGVGNTGPVVEFNIQTDPEAAKIVFESGVPLTMVPLEVTHTVLATPQVLAAIGGIGGMGATAATAAAAGAVGIAAEAAAAAGPASAALSTAAPPPPSSSPVAPAAGTAAAAASPFRHTIQQLLLFFAETYKRVFRFEHPPLHDPVAVAYVIRPDLFECRRMRVDVETCSSLSYGQTVCDVWGQSAAPPNVNVVLQVDVEGVWRLLLEAVARADAGSPLNRAGTGAAAGADGAGAAAVASAGAAAVQEQQRQQAVVVSSGPVGAAALLLEGCRLCDGGRDGGGGGGGGSSRAE</sequence>
<name>A0A9W6BJ43_9CHLO</name>
<evidence type="ECO:0000256" key="1">
    <source>
        <dbReference type="ARBA" id="ARBA00009176"/>
    </source>
</evidence>
<reference evidence="6 7" key="1">
    <citation type="journal article" date="2023" name="Commun. Biol.">
        <title>Reorganization of the ancestral sex-determining regions during the evolution of trioecy in Pleodorina starrii.</title>
        <authorList>
            <person name="Takahashi K."/>
            <person name="Suzuki S."/>
            <person name="Kawai-Toyooka H."/>
            <person name="Yamamoto K."/>
            <person name="Hamaji T."/>
            <person name="Ootsuki R."/>
            <person name="Yamaguchi H."/>
            <person name="Kawachi M."/>
            <person name="Higashiyama T."/>
            <person name="Nozaki H."/>
        </authorList>
    </citation>
    <scope>NUCLEOTIDE SEQUENCE [LARGE SCALE GENOMIC DNA]</scope>
    <source>
        <strain evidence="6 7">NIES-4479</strain>
    </source>
</reference>
<dbReference type="InterPro" id="IPR001910">
    <property type="entry name" value="Inosine/uridine_hydrolase_dom"/>
</dbReference>
<dbReference type="OrthoDB" id="432381at2759"/>
<dbReference type="Proteomes" id="UP001165080">
    <property type="component" value="Unassembled WGS sequence"/>
</dbReference>
<dbReference type="Gene3D" id="3.90.245.10">
    <property type="entry name" value="Ribonucleoside hydrolase-like"/>
    <property type="match status" value="1"/>
</dbReference>
<accession>A0A9W6BJ43</accession>
<evidence type="ECO:0000256" key="4">
    <source>
        <dbReference type="SAM" id="MobiDB-lite"/>
    </source>
</evidence>
<keyword evidence="3" id="KW-0326">Glycosidase</keyword>
<dbReference type="EMBL" id="BRXU01000006">
    <property type="protein sequence ID" value="GLC52705.1"/>
    <property type="molecule type" value="Genomic_DNA"/>
</dbReference>
<dbReference type="Pfam" id="PF01156">
    <property type="entry name" value="IU_nuc_hydro"/>
    <property type="match status" value="1"/>
</dbReference>
<dbReference type="GO" id="GO:0008477">
    <property type="term" value="F:purine nucleosidase activity"/>
    <property type="evidence" value="ECO:0007669"/>
    <property type="project" value="TreeGrafter"/>
</dbReference>
<gene>
    <name evidence="6" type="primary">PLEST003679</name>
    <name evidence="6" type="ORF">PLESTB_000659200</name>
</gene>